<dbReference type="PANTHER" id="PTHR13504">
    <property type="entry name" value="FIDO DOMAIN-CONTAINING PROTEIN DDB_G0283145"/>
    <property type="match status" value="1"/>
</dbReference>
<dbReference type="Pfam" id="PF02661">
    <property type="entry name" value="Fic"/>
    <property type="match status" value="1"/>
</dbReference>
<dbReference type="InterPro" id="IPR040198">
    <property type="entry name" value="Fido_containing"/>
</dbReference>
<dbReference type="PROSITE" id="PS51459">
    <property type="entry name" value="FIDO"/>
    <property type="match status" value="1"/>
</dbReference>
<dbReference type="Pfam" id="PF08220">
    <property type="entry name" value="HTH_DeoR"/>
    <property type="match status" value="1"/>
</dbReference>
<dbReference type="InterPro" id="IPR036597">
    <property type="entry name" value="Fido-like_dom_sf"/>
</dbReference>
<evidence type="ECO:0000313" key="2">
    <source>
        <dbReference type="Proteomes" id="UP000281028"/>
    </source>
</evidence>
<comment type="caution">
    <text evidence="1">The sequence shown here is derived from an EMBL/GenBank/DDBJ whole genome shotgun (WGS) entry which is preliminary data.</text>
</comment>
<dbReference type="AlphaFoldDB" id="A0A433WCI8"/>
<evidence type="ECO:0000313" key="1">
    <source>
        <dbReference type="EMBL" id="NSL89995.1"/>
    </source>
</evidence>
<organism evidence="1 2">
    <name type="scientific">Chitinophaga solisilvae</name>
    <dbReference type="NCBI Taxonomy" id="1233460"/>
    <lineage>
        <taxon>Bacteria</taxon>
        <taxon>Pseudomonadati</taxon>
        <taxon>Bacteroidota</taxon>
        <taxon>Chitinophagia</taxon>
        <taxon>Chitinophagales</taxon>
        <taxon>Chitinophagaceae</taxon>
        <taxon>Chitinophaga</taxon>
    </lineage>
</organism>
<dbReference type="PANTHER" id="PTHR13504:SF38">
    <property type="entry name" value="FIDO DOMAIN-CONTAINING PROTEIN"/>
    <property type="match status" value="1"/>
</dbReference>
<name>A0A433WCI8_9BACT</name>
<dbReference type="Gene3D" id="1.10.10.10">
    <property type="entry name" value="Winged helix-like DNA-binding domain superfamily/Winged helix DNA-binding domain"/>
    <property type="match status" value="1"/>
</dbReference>
<dbReference type="InterPro" id="IPR036388">
    <property type="entry name" value="WH-like_DNA-bd_sf"/>
</dbReference>
<dbReference type="OrthoDB" id="9814400at2"/>
<dbReference type="EMBL" id="RIAR02000001">
    <property type="protein sequence ID" value="NSL89995.1"/>
    <property type="molecule type" value="Genomic_DNA"/>
</dbReference>
<accession>A0A433WCI8</accession>
<dbReference type="Proteomes" id="UP000281028">
    <property type="component" value="Unassembled WGS sequence"/>
</dbReference>
<dbReference type="Gene3D" id="1.10.3290.10">
    <property type="entry name" value="Fido-like domain"/>
    <property type="match status" value="1"/>
</dbReference>
<protein>
    <submittedName>
        <fullName evidence="1">Fic family protein</fullName>
    </submittedName>
</protein>
<keyword evidence="2" id="KW-1185">Reference proteome</keyword>
<dbReference type="SUPFAM" id="SSF140931">
    <property type="entry name" value="Fic-like"/>
    <property type="match status" value="1"/>
</dbReference>
<sequence length="443" mass="51347">MRIPEGPPITPKDFVYAEVLSQLSEKKKFQEFLDINDNKYYYWEKWKYLADDWKIDAKRLWAAVKTWRISNKRLSISSLPKFKFLVGSPSVVQQALHAFDMNLGGSLQGDSIIPSEDRDRYLISSLMEEAIASSQLEGAATTRKVAKEMLENNRKPRNTSEQMILNNYEAMKWIVENKSMDITKDAILQIHAILTKNTFSERSEEGVIRKSDDINVVDVQTGKSVYTPPPADQLEQLMDDFCHFANDREKLSFFMHPITKGIILHFLMGYIHPFADGNGRTARTIFYWYLIKKGYWLIEYMSVSRTILNSKAQYAHAYLHTELDDNDLTYFIIYNLRSINIAMEDLKSYIQRKTAEKQNIITLLRNTSFNDRQIGLIQEILKDVTIYFTVAQVQNKFGVSNQTARNDLGGLVENGVLEERRSGRKSQFLPLPAYIRKLQKAQK</sequence>
<dbReference type="InterPro" id="IPR003812">
    <property type="entry name" value="Fido"/>
</dbReference>
<dbReference type="GO" id="GO:0003700">
    <property type="term" value="F:DNA-binding transcription factor activity"/>
    <property type="evidence" value="ECO:0007669"/>
    <property type="project" value="InterPro"/>
</dbReference>
<dbReference type="InterPro" id="IPR001034">
    <property type="entry name" value="DeoR_HTH"/>
</dbReference>
<reference evidence="1" key="1">
    <citation type="submission" date="2020-05" db="EMBL/GenBank/DDBJ databases">
        <title>Chitinophaga laudate sp. nov., isolated from a tropical peat swamp.</title>
        <authorList>
            <person name="Goh C.B.S."/>
            <person name="Lee M.S."/>
            <person name="Parimannan S."/>
            <person name="Pasbakhsh P."/>
            <person name="Yule C.M."/>
            <person name="Rajandas H."/>
            <person name="Loke S."/>
            <person name="Croft L."/>
            <person name="Tan J.B.L."/>
        </authorList>
    </citation>
    <scope>NUCLEOTIDE SEQUENCE</scope>
    <source>
        <strain evidence="1">Mgbs1</strain>
    </source>
</reference>
<dbReference type="RefSeq" id="WP_127043262.1">
    <property type="nucleotide sequence ID" value="NZ_JAABOK010000006.1"/>
</dbReference>
<proteinExistence type="predicted"/>
<gene>
    <name evidence="1" type="ORF">ECE50_024355</name>
</gene>